<accession>A0A402AQX1</accession>
<dbReference type="InterPro" id="IPR036291">
    <property type="entry name" value="NAD(P)-bd_dom_sf"/>
</dbReference>
<dbReference type="Proteomes" id="UP000287188">
    <property type="component" value="Unassembled WGS sequence"/>
</dbReference>
<dbReference type="EMBL" id="BIFS01000001">
    <property type="protein sequence ID" value="GCE21498.1"/>
    <property type="molecule type" value="Genomic_DNA"/>
</dbReference>
<dbReference type="SUPFAM" id="SSF51735">
    <property type="entry name" value="NAD(P)-binding Rossmann-fold domains"/>
    <property type="match status" value="1"/>
</dbReference>
<dbReference type="AlphaFoldDB" id="A0A402AQX1"/>
<evidence type="ECO:0000313" key="1">
    <source>
        <dbReference type="EMBL" id="GCE21498.1"/>
    </source>
</evidence>
<reference evidence="2" key="1">
    <citation type="submission" date="2018-12" db="EMBL/GenBank/DDBJ databases">
        <title>Tengunoibacter tsumagoiensis gen. nov., sp. nov., Dictyobacter kobayashii sp. nov., D. alpinus sp. nov., and D. joshuensis sp. nov. and description of Dictyobacteraceae fam. nov. within the order Ktedonobacterales isolated from Tengu-no-mugimeshi.</title>
        <authorList>
            <person name="Wang C.M."/>
            <person name="Zheng Y."/>
            <person name="Sakai Y."/>
            <person name="Toyoda A."/>
            <person name="Minakuchi Y."/>
            <person name="Abe K."/>
            <person name="Yokota A."/>
            <person name="Yabe S."/>
        </authorList>
    </citation>
    <scope>NUCLEOTIDE SEQUENCE [LARGE SCALE GENOMIC DNA]</scope>
    <source>
        <strain evidence="2">Uno11</strain>
    </source>
</reference>
<organism evidence="1 2">
    <name type="scientific">Dictyobacter kobayashii</name>
    <dbReference type="NCBI Taxonomy" id="2014872"/>
    <lineage>
        <taxon>Bacteria</taxon>
        <taxon>Bacillati</taxon>
        <taxon>Chloroflexota</taxon>
        <taxon>Ktedonobacteria</taxon>
        <taxon>Ktedonobacterales</taxon>
        <taxon>Dictyobacteraceae</taxon>
        <taxon>Dictyobacter</taxon>
    </lineage>
</organism>
<keyword evidence="2" id="KW-1185">Reference proteome</keyword>
<proteinExistence type="predicted"/>
<sequence length="60" mass="6719">MQKELQGARRIAIVTGASRRRGIGAAACRSLARARMDIFFTSWHAYDSTMPWGAEEDEMS</sequence>
<comment type="caution">
    <text evidence="1">The sequence shown here is derived from an EMBL/GenBank/DDBJ whole genome shotgun (WGS) entry which is preliminary data.</text>
</comment>
<name>A0A402AQX1_9CHLR</name>
<dbReference type="Gene3D" id="3.40.50.720">
    <property type="entry name" value="NAD(P)-binding Rossmann-like Domain"/>
    <property type="match status" value="1"/>
</dbReference>
<gene>
    <name evidence="1" type="ORF">KDK_52980</name>
</gene>
<evidence type="ECO:0000313" key="2">
    <source>
        <dbReference type="Proteomes" id="UP000287188"/>
    </source>
</evidence>
<protein>
    <submittedName>
        <fullName evidence="1">Uncharacterized protein</fullName>
    </submittedName>
</protein>